<dbReference type="Proteomes" id="UP000298277">
    <property type="component" value="Unassembled WGS sequence"/>
</dbReference>
<dbReference type="OrthoDB" id="331146at2"/>
<accession>A0A5F1YB04</accession>
<gene>
    <name evidence="1" type="ORF">EHQ17_08430</name>
</gene>
<dbReference type="SUPFAM" id="SSF69118">
    <property type="entry name" value="AhpD-like"/>
    <property type="match status" value="1"/>
</dbReference>
<organism evidence="1 2">
    <name type="scientific">Leptospira gomenensis</name>
    <dbReference type="NCBI Taxonomy" id="2484974"/>
    <lineage>
        <taxon>Bacteria</taxon>
        <taxon>Pseudomonadati</taxon>
        <taxon>Spirochaetota</taxon>
        <taxon>Spirochaetia</taxon>
        <taxon>Leptospirales</taxon>
        <taxon>Leptospiraceae</taxon>
        <taxon>Leptospira</taxon>
    </lineage>
</organism>
<evidence type="ECO:0000313" key="1">
    <source>
        <dbReference type="EMBL" id="TGK34445.1"/>
    </source>
</evidence>
<dbReference type="PANTHER" id="PTHR34846">
    <property type="entry name" value="4-CARBOXYMUCONOLACTONE DECARBOXYLASE FAMILY PROTEIN (AFU_ORTHOLOGUE AFUA_6G11590)"/>
    <property type="match status" value="1"/>
</dbReference>
<dbReference type="Gene3D" id="1.20.1290.10">
    <property type="entry name" value="AhpD-like"/>
    <property type="match status" value="1"/>
</dbReference>
<dbReference type="PANTHER" id="PTHR34846:SF10">
    <property type="entry name" value="CYTOPLASMIC PROTEIN"/>
    <property type="match status" value="1"/>
</dbReference>
<dbReference type="AlphaFoldDB" id="A0A5F1YB04"/>
<dbReference type="InterPro" id="IPR029032">
    <property type="entry name" value="AhpD-like"/>
</dbReference>
<evidence type="ECO:0000313" key="2">
    <source>
        <dbReference type="Proteomes" id="UP000298277"/>
    </source>
</evidence>
<protein>
    <submittedName>
        <fullName evidence="1">Carboxymuconolactone decarboxylase family protein</fullName>
    </submittedName>
</protein>
<sequence>MTRLKPIDRPASLLMRVVYWMSKRRFGKVLALFNVLYVRSSPLLFVATKIISTEKKLSLSADTKLHIRSFVSYQNKCEYCSNLAEYTAQKETVEFQKVKELMNFRVSNLYSEKEKALFLYLEEICLTKFVKDETFNGLRRFYDEKEIVEITWLSATEHYFNLLAEPLGMNSDELKV</sequence>
<keyword evidence="2" id="KW-1185">Reference proteome</keyword>
<comment type="caution">
    <text evidence="1">The sequence shown here is derived from an EMBL/GenBank/DDBJ whole genome shotgun (WGS) entry which is preliminary data.</text>
</comment>
<name>A0A5F1YB04_9LEPT</name>
<dbReference type="EMBL" id="RQFA01000037">
    <property type="protein sequence ID" value="TGK34445.1"/>
    <property type="molecule type" value="Genomic_DNA"/>
</dbReference>
<proteinExistence type="predicted"/>
<reference evidence="1" key="1">
    <citation type="journal article" date="2019" name="PLoS Negl. Trop. Dis.">
        <title>Revisiting the worldwide diversity of Leptospira species in the environment.</title>
        <authorList>
            <person name="Vincent A.T."/>
            <person name="Schiettekatte O."/>
            <person name="Bourhy P."/>
            <person name="Veyrier F.J."/>
            <person name="Picardeau M."/>
        </authorList>
    </citation>
    <scope>NUCLEOTIDE SEQUENCE [LARGE SCALE GENOMIC DNA]</scope>
    <source>
        <strain evidence="1">201800299</strain>
    </source>
</reference>
<dbReference type="RefSeq" id="WP_135591019.1">
    <property type="nucleotide sequence ID" value="NZ_RQEZ01000098.1"/>
</dbReference>